<sequence length="95" mass="11123">MGQIYGPLEIHIFQNFGPRFLIKIHFFSARHIGTSYHKFIYQRNKSICKQIYFCGRPTWNPAESLVYDVSKQLNVLHQAASCFSSYDIRDIAIHV</sequence>
<gene>
    <name evidence="1" type="ORF">CSKR_110947</name>
</gene>
<evidence type="ECO:0000313" key="1">
    <source>
        <dbReference type="EMBL" id="KAG5447402.1"/>
    </source>
</evidence>
<protein>
    <submittedName>
        <fullName evidence="1">Uncharacterized protein</fullName>
    </submittedName>
</protein>
<comment type="caution">
    <text evidence="1">The sequence shown here is derived from an EMBL/GenBank/DDBJ whole genome shotgun (WGS) entry which is preliminary data.</text>
</comment>
<keyword evidence="2" id="KW-1185">Reference proteome</keyword>
<reference evidence="1 2" key="2">
    <citation type="journal article" date="2021" name="Genomics">
        <title>High-quality reference genome for Clonorchis sinensis.</title>
        <authorList>
            <person name="Young N.D."/>
            <person name="Stroehlein A.J."/>
            <person name="Kinkar L."/>
            <person name="Wang T."/>
            <person name="Sohn W.M."/>
            <person name="Chang B.C.H."/>
            <person name="Kaur P."/>
            <person name="Weisz D."/>
            <person name="Dudchenko O."/>
            <person name="Aiden E.L."/>
            <person name="Korhonen P.K."/>
            <person name="Gasser R.B."/>
        </authorList>
    </citation>
    <scope>NUCLEOTIDE SEQUENCE [LARGE SCALE GENOMIC DNA]</scope>
    <source>
        <strain evidence="1">Cs-k2</strain>
    </source>
</reference>
<accession>A0A419Q6I3</accession>
<dbReference type="AlphaFoldDB" id="A0A419Q6I3"/>
<organism evidence="1 2">
    <name type="scientific">Clonorchis sinensis</name>
    <name type="common">Chinese liver fluke</name>
    <dbReference type="NCBI Taxonomy" id="79923"/>
    <lineage>
        <taxon>Eukaryota</taxon>
        <taxon>Metazoa</taxon>
        <taxon>Spiralia</taxon>
        <taxon>Lophotrochozoa</taxon>
        <taxon>Platyhelminthes</taxon>
        <taxon>Trematoda</taxon>
        <taxon>Digenea</taxon>
        <taxon>Opisthorchiida</taxon>
        <taxon>Opisthorchiata</taxon>
        <taxon>Opisthorchiidae</taxon>
        <taxon>Clonorchis</taxon>
    </lineage>
</organism>
<dbReference type="InParanoid" id="A0A419Q6I3"/>
<dbReference type="Proteomes" id="UP000286415">
    <property type="component" value="Unassembled WGS sequence"/>
</dbReference>
<proteinExistence type="predicted"/>
<evidence type="ECO:0000313" key="2">
    <source>
        <dbReference type="Proteomes" id="UP000286415"/>
    </source>
</evidence>
<name>A0A419Q6I3_CLOSI</name>
<dbReference type="EMBL" id="NIRI02000042">
    <property type="protein sequence ID" value="KAG5447402.1"/>
    <property type="molecule type" value="Genomic_DNA"/>
</dbReference>
<reference evidence="1 2" key="1">
    <citation type="journal article" date="2018" name="Biotechnol. Adv.">
        <title>Improved genomic resources and new bioinformatic workflow for the carcinogenic parasite Clonorchis sinensis: Biotechnological implications.</title>
        <authorList>
            <person name="Wang D."/>
            <person name="Korhonen P.K."/>
            <person name="Gasser R.B."/>
            <person name="Young N.D."/>
        </authorList>
    </citation>
    <scope>NUCLEOTIDE SEQUENCE [LARGE SCALE GENOMIC DNA]</scope>
    <source>
        <strain evidence="1">Cs-k2</strain>
    </source>
</reference>